<keyword evidence="9 12" id="KW-0411">Iron-sulfur</keyword>
<dbReference type="PANTHER" id="PTHR11601:SF34">
    <property type="entry name" value="CYSTEINE DESULFURASE"/>
    <property type="match status" value="1"/>
</dbReference>
<evidence type="ECO:0000256" key="1">
    <source>
        <dbReference type="ARBA" id="ARBA00001933"/>
    </source>
</evidence>
<keyword evidence="5 12" id="KW-0808">Transferase</keyword>
<keyword evidence="6 12" id="KW-0479">Metal-binding</keyword>
<comment type="function">
    <text evidence="12">Catalyzes the removal of elemental sulfur atoms from cysteine to produce alanine.</text>
</comment>
<dbReference type="EC" id="2.8.1.7" evidence="4 12"/>
<accession>A0ABZ2UZG8</accession>
<dbReference type="NCBIfam" id="TIGR03402">
    <property type="entry name" value="FeS_nifS"/>
    <property type="match status" value="1"/>
</dbReference>
<dbReference type="SUPFAM" id="SSF53383">
    <property type="entry name" value="PLP-dependent transferases"/>
    <property type="match status" value="1"/>
</dbReference>
<dbReference type="PIRSF" id="PIRSF005572">
    <property type="entry name" value="NifS"/>
    <property type="match status" value="1"/>
</dbReference>
<evidence type="ECO:0000256" key="11">
    <source>
        <dbReference type="RuleBase" id="RU004504"/>
    </source>
</evidence>
<dbReference type="NCBIfam" id="NF002806">
    <property type="entry name" value="PRK02948.1"/>
    <property type="match status" value="1"/>
</dbReference>
<evidence type="ECO:0000256" key="2">
    <source>
        <dbReference type="ARBA" id="ARBA00006490"/>
    </source>
</evidence>
<organism evidence="14 15">
    <name type="scientific">Okeanomitos corallinicola TIOX110</name>
    <dbReference type="NCBI Taxonomy" id="3133117"/>
    <lineage>
        <taxon>Bacteria</taxon>
        <taxon>Bacillati</taxon>
        <taxon>Cyanobacteriota</taxon>
        <taxon>Cyanophyceae</taxon>
        <taxon>Nostocales</taxon>
        <taxon>Aphanizomenonaceae</taxon>
        <taxon>Okeanomitos</taxon>
    </lineage>
</organism>
<dbReference type="Gene3D" id="1.10.260.50">
    <property type="match status" value="1"/>
</dbReference>
<dbReference type="InterPro" id="IPR016454">
    <property type="entry name" value="Cysteine_dSase"/>
</dbReference>
<feature type="domain" description="Aminotransferase class V" evidence="13">
    <location>
        <begin position="6"/>
        <end position="367"/>
    </location>
</feature>
<evidence type="ECO:0000256" key="9">
    <source>
        <dbReference type="ARBA" id="ARBA00023014"/>
    </source>
</evidence>
<protein>
    <recommendedName>
        <fullName evidence="4 12">Cysteine desulfurase</fullName>
        <ecNumber evidence="4 12">2.8.1.7</ecNumber>
    </recommendedName>
    <alternativeName>
        <fullName evidence="12">Nitrogenase metalloclusters biosynthesis protein NifS</fullName>
    </alternativeName>
</protein>
<dbReference type="InterPro" id="IPR000192">
    <property type="entry name" value="Aminotrans_V_dom"/>
</dbReference>
<dbReference type="InterPro" id="IPR015422">
    <property type="entry name" value="PyrdxlP-dep_Trfase_small"/>
</dbReference>
<evidence type="ECO:0000256" key="4">
    <source>
        <dbReference type="ARBA" id="ARBA00012239"/>
    </source>
</evidence>
<keyword evidence="7 12" id="KW-0663">Pyridoxal phosphate</keyword>
<evidence type="ECO:0000256" key="5">
    <source>
        <dbReference type="ARBA" id="ARBA00022679"/>
    </source>
</evidence>
<name>A0ABZ2UZG8_9CYAN</name>
<dbReference type="Gene3D" id="3.90.1150.10">
    <property type="entry name" value="Aspartate Aminotransferase, domain 1"/>
    <property type="match status" value="1"/>
</dbReference>
<dbReference type="InterPro" id="IPR017772">
    <property type="entry name" value="Cys_deSase_NifS_bac/arc"/>
</dbReference>
<dbReference type="RefSeq" id="WP_353933239.1">
    <property type="nucleotide sequence ID" value="NZ_CP150886.1"/>
</dbReference>
<evidence type="ECO:0000313" key="15">
    <source>
        <dbReference type="Proteomes" id="UP001483337"/>
    </source>
</evidence>
<keyword evidence="15" id="KW-1185">Reference proteome</keyword>
<dbReference type="GO" id="GO:0031071">
    <property type="term" value="F:cysteine desulfurase activity"/>
    <property type="evidence" value="ECO:0007669"/>
    <property type="project" value="UniProtKB-EC"/>
</dbReference>
<dbReference type="EMBL" id="CP150886">
    <property type="protein sequence ID" value="WZB90339.1"/>
    <property type="molecule type" value="Genomic_DNA"/>
</dbReference>
<evidence type="ECO:0000256" key="12">
    <source>
        <dbReference type="RuleBase" id="RU364075"/>
    </source>
</evidence>
<comment type="similarity">
    <text evidence="2 12">Belongs to the class-V pyridoxal-phosphate-dependent aminotransferase family. NifS/IscS subfamily.</text>
</comment>
<evidence type="ECO:0000259" key="13">
    <source>
        <dbReference type="Pfam" id="PF00266"/>
    </source>
</evidence>
<dbReference type="InterPro" id="IPR020578">
    <property type="entry name" value="Aminotrans_V_PyrdxlP_BS"/>
</dbReference>
<dbReference type="Gene3D" id="3.40.640.10">
    <property type="entry name" value="Type I PLP-dependent aspartate aminotransferase-like (Major domain)"/>
    <property type="match status" value="1"/>
</dbReference>
<proteinExistence type="inferred from homology"/>
<evidence type="ECO:0000256" key="10">
    <source>
        <dbReference type="ARBA" id="ARBA00050776"/>
    </source>
</evidence>
<comment type="subunit">
    <text evidence="3">Homodimer.</text>
</comment>
<comment type="cofactor">
    <cofactor evidence="1 11">
        <name>pyridoxal 5'-phosphate</name>
        <dbReference type="ChEBI" id="CHEBI:597326"/>
    </cofactor>
</comment>
<evidence type="ECO:0000256" key="8">
    <source>
        <dbReference type="ARBA" id="ARBA00023004"/>
    </source>
</evidence>
<dbReference type="PANTHER" id="PTHR11601">
    <property type="entry name" value="CYSTEINE DESULFURYLASE FAMILY MEMBER"/>
    <property type="match status" value="1"/>
</dbReference>
<dbReference type="Pfam" id="PF00266">
    <property type="entry name" value="Aminotran_5"/>
    <property type="match status" value="1"/>
</dbReference>
<gene>
    <name evidence="14" type="primary">nifS</name>
    <name evidence="14" type="ORF">WJM97_21840</name>
</gene>
<dbReference type="PROSITE" id="PS00595">
    <property type="entry name" value="AA_TRANSFER_CLASS_5"/>
    <property type="match status" value="1"/>
</dbReference>
<evidence type="ECO:0000313" key="14">
    <source>
        <dbReference type="EMBL" id="WZB90339.1"/>
    </source>
</evidence>
<reference evidence="14 15" key="1">
    <citation type="submission" date="2024-04" db="EMBL/GenBank/DDBJ databases">
        <title>Okeanomitos corallinicola gen. &amp; sp. nov. (Nostocales, Cyanobacteria), a new toxic marine heterocyst-forming cyanobacterium from a coral reef.</title>
        <authorList>
            <person name="Li H."/>
            <person name="Li R."/>
            <person name="Kang J."/>
            <person name="Hii K.S."/>
            <person name="Mohamed H.F."/>
            <person name="Xu X."/>
            <person name="Luo Z."/>
        </authorList>
    </citation>
    <scope>NUCLEOTIDE SEQUENCE [LARGE SCALE GENOMIC DNA]</scope>
    <source>
        <strain evidence="14 15">TIOX110</strain>
    </source>
</reference>
<sequence length="402" mass="44010">MLKNCIYLDNNATTKVDPQVIEAMLPYLSDYYANPSSMHTFGGQLAKDVKKARENVAALLGAEESEIIFTSCGTEGDNAAIKAALLAQPEKRHIITSQVEHPAVLNVCKLLETQGYQVTYLSVNSKGQIDLNELEAALTGNTALVTVMYANNETGTIFPIEEIGARVKEYGAIFHVDAVQAVGKVPLNMKTSTIDMLTISGHKIHAPKGIGALYVRRGVRFRPFLIGGHQERGRRGGTENVPGIIALGKAAELELLNLQEATKREIKLRDRLEKALLEKIPDCEVNGDVKNRLPNTSNIGFKYIEGEAILLLLNKHGICASSGSACTSGSLEPSHVLRAMGLPYTTLHGSIRFSLCRYTTEEEVDQVIAVMPEIVEKLRALSPFKNDDAGWLKQQEQTLVNR</sequence>
<dbReference type="Proteomes" id="UP001483337">
    <property type="component" value="Chromosome"/>
</dbReference>
<comment type="catalytic activity">
    <reaction evidence="10 12">
        <text>(sulfur carrier)-H + L-cysteine = (sulfur carrier)-SH + L-alanine</text>
        <dbReference type="Rhea" id="RHEA:43892"/>
        <dbReference type="Rhea" id="RHEA-COMP:14737"/>
        <dbReference type="Rhea" id="RHEA-COMP:14739"/>
        <dbReference type="ChEBI" id="CHEBI:29917"/>
        <dbReference type="ChEBI" id="CHEBI:35235"/>
        <dbReference type="ChEBI" id="CHEBI:57972"/>
        <dbReference type="ChEBI" id="CHEBI:64428"/>
        <dbReference type="EC" id="2.8.1.7"/>
    </reaction>
</comment>
<evidence type="ECO:0000256" key="3">
    <source>
        <dbReference type="ARBA" id="ARBA00011738"/>
    </source>
</evidence>
<evidence type="ECO:0000256" key="6">
    <source>
        <dbReference type="ARBA" id="ARBA00022723"/>
    </source>
</evidence>
<keyword evidence="8 12" id="KW-0408">Iron</keyword>
<evidence type="ECO:0000256" key="7">
    <source>
        <dbReference type="ARBA" id="ARBA00022898"/>
    </source>
</evidence>
<dbReference type="InterPro" id="IPR015421">
    <property type="entry name" value="PyrdxlP-dep_Trfase_major"/>
</dbReference>
<dbReference type="InterPro" id="IPR015424">
    <property type="entry name" value="PyrdxlP-dep_Trfase"/>
</dbReference>